<dbReference type="InterPro" id="IPR051423">
    <property type="entry name" value="CD225/Dispanin"/>
</dbReference>
<evidence type="ECO:0000256" key="3">
    <source>
        <dbReference type="ARBA" id="ARBA00022692"/>
    </source>
</evidence>
<accession>A0AA35TTT0</accession>
<comment type="similarity">
    <text evidence="2">Belongs to the CD225/Dispanin family.</text>
</comment>
<keyword evidence="9" id="KW-1185">Reference proteome</keyword>
<dbReference type="EMBL" id="CASHTH010004166">
    <property type="protein sequence ID" value="CAI8054300.1"/>
    <property type="molecule type" value="Genomic_DNA"/>
</dbReference>
<dbReference type="Proteomes" id="UP001174909">
    <property type="component" value="Unassembled WGS sequence"/>
</dbReference>
<dbReference type="AlphaFoldDB" id="A0AA35TTT0"/>
<feature type="compositionally biased region" description="Basic and acidic residues" evidence="6">
    <location>
        <begin position="1"/>
        <end position="16"/>
    </location>
</feature>
<dbReference type="PANTHER" id="PTHR14948:SF25">
    <property type="entry name" value="DUF4190 DOMAIN-CONTAINING PROTEIN"/>
    <property type="match status" value="1"/>
</dbReference>
<keyword evidence="5 7" id="KW-0472">Membrane</keyword>
<evidence type="ECO:0000313" key="9">
    <source>
        <dbReference type="Proteomes" id="UP001174909"/>
    </source>
</evidence>
<sequence>MSTAKEKESLVADKRASPPAYSGPPPPQAVVYQQPQPQYAVVQPGYTGYPPGDQLYMSIFTILCCFMPFGIIALIKSIEARTSYQLGHHDQAAAAVRSAKAFNRWAIIVNVIIIVLVFLIQMAWIIPFQISLATNTKD</sequence>
<evidence type="ECO:0000256" key="6">
    <source>
        <dbReference type="SAM" id="MobiDB-lite"/>
    </source>
</evidence>
<evidence type="ECO:0000313" key="8">
    <source>
        <dbReference type="EMBL" id="CAI8054300.1"/>
    </source>
</evidence>
<reference evidence="8" key="1">
    <citation type="submission" date="2023-03" db="EMBL/GenBank/DDBJ databases">
        <authorList>
            <person name="Steffen K."/>
            <person name="Cardenas P."/>
        </authorList>
    </citation>
    <scope>NUCLEOTIDE SEQUENCE</scope>
</reference>
<evidence type="ECO:0000256" key="1">
    <source>
        <dbReference type="ARBA" id="ARBA00004370"/>
    </source>
</evidence>
<feature type="region of interest" description="Disordered" evidence="6">
    <location>
        <begin position="1"/>
        <end position="27"/>
    </location>
</feature>
<keyword evidence="4 7" id="KW-1133">Transmembrane helix</keyword>
<name>A0AA35TTT0_GEOBA</name>
<dbReference type="InterPro" id="IPR007593">
    <property type="entry name" value="CD225/Dispanin_fam"/>
</dbReference>
<comment type="caution">
    <text evidence="8">The sequence shown here is derived from an EMBL/GenBank/DDBJ whole genome shotgun (WGS) entry which is preliminary data.</text>
</comment>
<proteinExistence type="inferred from homology"/>
<protein>
    <submittedName>
        <fullName evidence="8">Proline-rich transmembrane protein 1</fullName>
    </submittedName>
</protein>
<feature type="transmembrane region" description="Helical" evidence="7">
    <location>
        <begin position="105"/>
        <end position="126"/>
    </location>
</feature>
<feature type="transmembrane region" description="Helical" evidence="7">
    <location>
        <begin position="55"/>
        <end position="75"/>
    </location>
</feature>
<dbReference type="PANTHER" id="PTHR14948">
    <property type="entry name" value="NG5"/>
    <property type="match status" value="1"/>
</dbReference>
<keyword evidence="3 7" id="KW-0812">Transmembrane</keyword>
<evidence type="ECO:0000256" key="7">
    <source>
        <dbReference type="SAM" id="Phobius"/>
    </source>
</evidence>
<evidence type="ECO:0000256" key="2">
    <source>
        <dbReference type="ARBA" id="ARBA00006843"/>
    </source>
</evidence>
<organism evidence="8 9">
    <name type="scientific">Geodia barretti</name>
    <name type="common">Barrett's horny sponge</name>
    <dbReference type="NCBI Taxonomy" id="519541"/>
    <lineage>
        <taxon>Eukaryota</taxon>
        <taxon>Metazoa</taxon>
        <taxon>Porifera</taxon>
        <taxon>Demospongiae</taxon>
        <taxon>Heteroscleromorpha</taxon>
        <taxon>Tetractinellida</taxon>
        <taxon>Astrophorina</taxon>
        <taxon>Geodiidae</taxon>
        <taxon>Geodia</taxon>
    </lineage>
</organism>
<evidence type="ECO:0000256" key="4">
    <source>
        <dbReference type="ARBA" id="ARBA00022989"/>
    </source>
</evidence>
<gene>
    <name evidence="8" type="ORF">GBAR_LOCUS29654</name>
</gene>
<dbReference type="Pfam" id="PF04505">
    <property type="entry name" value="CD225"/>
    <property type="match status" value="1"/>
</dbReference>
<dbReference type="GO" id="GO:0016020">
    <property type="term" value="C:membrane"/>
    <property type="evidence" value="ECO:0007669"/>
    <property type="project" value="UniProtKB-SubCell"/>
</dbReference>
<evidence type="ECO:0000256" key="5">
    <source>
        <dbReference type="ARBA" id="ARBA00023136"/>
    </source>
</evidence>
<comment type="subcellular location">
    <subcellularLocation>
        <location evidence="1">Membrane</location>
    </subcellularLocation>
</comment>